<proteinExistence type="predicted"/>
<reference evidence="3" key="1">
    <citation type="journal article" date="2020" name="Stud. Mycol.">
        <title>101 Dothideomycetes genomes: a test case for predicting lifestyles and emergence of pathogens.</title>
        <authorList>
            <person name="Haridas S."/>
            <person name="Albert R."/>
            <person name="Binder M."/>
            <person name="Bloem J."/>
            <person name="Labutti K."/>
            <person name="Salamov A."/>
            <person name="Andreopoulos B."/>
            <person name="Baker S."/>
            <person name="Barry K."/>
            <person name="Bills G."/>
            <person name="Bluhm B."/>
            <person name="Cannon C."/>
            <person name="Castanera R."/>
            <person name="Culley D."/>
            <person name="Daum C."/>
            <person name="Ezra D."/>
            <person name="Gonzalez J."/>
            <person name="Henrissat B."/>
            <person name="Kuo A."/>
            <person name="Liang C."/>
            <person name="Lipzen A."/>
            <person name="Lutzoni F."/>
            <person name="Magnuson J."/>
            <person name="Mondo S."/>
            <person name="Nolan M."/>
            <person name="Ohm R."/>
            <person name="Pangilinan J."/>
            <person name="Park H.-J."/>
            <person name="Ramirez L."/>
            <person name="Alfaro M."/>
            <person name="Sun H."/>
            <person name="Tritt A."/>
            <person name="Yoshinaga Y."/>
            <person name="Zwiers L.-H."/>
            <person name="Turgeon B."/>
            <person name="Goodwin S."/>
            <person name="Spatafora J."/>
            <person name="Crous P."/>
            <person name="Grigoriev I."/>
        </authorList>
    </citation>
    <scope>NUCLEOTIDE SEQUENCE</scope>
    <source>
        <strain evidence="3">CBS 122368</strain>
    </source>
</reference>
<dbReference type="EMBL" id="ML987201">
    <property type="protein sequence ID" value="KAF2245216.1"/>
    <property type="molecule type" value="Genomic_DNA"/>
</dbReference>
<evidence type="ECO:0000313" key="3">
    <source>
        <dbReference type="EMBL" id="KAF2245216.1"/>
    </source>
</evidence>
<feature type="signal peptide" evidence="2">
    <location>
        <begin position="1"/>
        <end position="22"/>
    </location>
</feature>
<dbReference type="GeneID" id="54580416"/>
<dbReference type="AlphaFoldDB" id="A0A6A6I4I4"/>
<keyword evidence="4" id="KW-1185">Reference proteome</keyword>
<accession>A0A6A6I4I4</accession>
<name>A0A6A6I4I4_9PLEO</name>
<evidence type="ECO:0000313" key="4">
    <source>
        <dbReference type="Proteomes" id="UP000800094"/>
    </source>
</evidence>
<gene>
    <name evidence="3" type="ORF">BU26DRAFT_508524</name>
</gene>
<evidence type="ECO:0000256" key="1">
    <source>
        <dbReference type="SAM" id="MobiDB-lite"/>
    </source>
</evidence>
<dbReference type="RefSeq" id="XP_033680220.1">
    <property type="nucleotide sequence ID" value="XM_033827086.1"/>
</dbReference>
<feature type="region of interest" description="Disordered" evidence="1">
    <location>
        <begin position="22"/>
        <end position="48"/>
    </location>
</feature>
<sequence>MASRPLLLLSHPLTLLASFTSASSSTGPEINSLAANDPFTPASPPTSSNYAGSFAYTSYPSTMQGIDTTLCSTQDPNDASYASLIMSPISVAGTNMAQTDIAQSQPFKPM</sequence>
<protein>
    <submittedName>
        <fullName evidence="3">Uncharacterized protein</fullName>
    </submittedName>
</protein>
<organism evidence="3 4">
    <name type="scientific">Trematosphaeria pertusa</name>
    <dbReference type="NCBI Taxonomy" id="390896"/>
    <lineage>
        <taxon>Eukaryota</taxon>
        <taxon>Fungi</taxon>
        <taxon>Dikarya</taxon>
        <taxon>Ascomycota</taxon>
        <taxon>Pezizomycotina</taxon>
        <taxon>Dothideomycetes</taxon>
        <taxon>Pleosporomycetidae</taxon>
        <taxon>Pleosporales</taxon>
        <taxon>Massarineae</taxon>
        <taxon>Trematosphaeriaceae</taxon>
        <taxon>Trematosphaeria</taxon>
    </lineage>
</organism>
<keyword evidence="2" id="KW-0732">Signal</keyword>
<dbReference type="Proteomes" id="UP000800094">
    <property type="component" value="Unassembled WGS sequence"/>
</dbReference>
<evidence type="ECO:0000256" key="2">
    <source>
        <dbReference type="SAM" id="SignalP"/>
    </source>
</evidence>
<feature type="chain" id="PRO_5025568698" evidence="2">
    <location>
        <begin position="23"/>
        <end position="110"/>
    </location>
</feature>